<feature type="transmembrane region" description="Helical" evidence="1">
    <location>
        <begin position="70"/>
        <end position="91"/>
    </location>
</feature>
<keyword evidence="1" id="KW-1133">Transmembrane helix</keyword>
<dbReference type="Proteomes" id="UP001054945">
    <property type="component" value="Unassembled WGS sequence"/>
</dbReference>
<reference evidence="2 3" key="1">
    <citation type="submission" date="2021-06" db="EMBL/GenBank/DDBJ databases">
        <title>Caerostris extrusa draft genome.</title>
        <authorList>
            <person name="Kono N."/>
            <person name="Arakawa K."/>
        </authorList>
    </citation>
    <scope>NUCLEOTIDE SEQUENCE [LARGE SCALE GENOMIC DNA]</scope>
</reference>
<sequence>MASFNKLRQTNSKDLKRFKLEGFELILLTNINCWSDLVENILVLSEQRDWVEFFLKYDVEYVRFGYSIKIVVFMNYDGISVLLYISFPLIWVKVCTIPK</sequence>
<accession>A0AAV4XDF4</accession>
<keyword evidence="1" id="KW-0812">Transmembrane</keyword>
<gene>
    <name evidence="2" type="ORF">CEXT_780791</name>
</gene>
<keyword evidence="1" id="KW-0472">Membrane</keyword>
<proteinExistence type="predicted"/>
<dbReference type="EMBL" id="BPLR01017540">
    <property type="protein sequence ID" value="GIY92468.1"/>
    <property type="molecule type" value="Genomic_DNA"/>
</dbReference>
<comment type="caution">
    <text evidence="2">The sequence shown here is derived from an EMBL/GenBank/DDBJ whole genome shotgun (WGS) entry which is preliminary data.</text>
</comment>
<dbReference type="AlphaFoldDB" id="A0AAV4XDF4"/>
<protein>
    <submittedName>
        <fullName evidence="2">Uncharacterized protein</fullName>
    </submittedName>
</protein>
<evidence type="ECO:0000256" key="1">
    <source>
        <dbReference type="SAM" id="Phobius"/>
    </source>
</evidence>
<name>A0AAV4XDF4_CAEEX</name>
<organism evidence="2 3">
    <name type="scientific">Caerostris extrusa</name>
    <name type="common">Bark spider</name>
    <name type="synonym">Caerostris bankana</name>
    <dbReference type="NCBI Taxonomy" id="172846"/>
    <lineage>
        <taxon>Eukaryota</taxon>
        <taxon>Metazoa</taxon>
        <taxon>Ecdysozoa</taxon>
        <taxon>Arthropoda</taxon>
        <taxon>Chelicerata</taxon>
        <taxon>Arachnida</taxon>
        <taxon>Araneae</taxon>
        <taxon>Araneomorphae</taxon>
        <taxon>Entelegynae</taxon>
        <taxon>Araneoidea</taxon>
        <taxon>Araneidae</taxon>
        <taxon>Caerostris</taxon>
    </lineage>
</organism>
<evidence type="ECO:0000313" key="2">
    <source>
        <dbReference type="EMBL" id="GIY92468.1"/>
    </source>
</evidence>
<keyword evidence="3" id="KW-1185">Reference proteome</keyword>
<evidence type="ECO:0000313" key="3">
    <source>
        <dbReference type="Proteomes" id="UP001054945"/>
    </source>
</evidence>